<evidence type="ECO:0000313" key="4">
    <source>
        <dbReference type="EMBL" id="NYB74553.1"/>
    </source>
</evidence>
<dbReference type="SUPFAM" id="SSF51395">
    <property type="entry name" value="FMN-linked oxidoreductases"/>
    <property type="match status" value="1"/>
</dbReference>
<evidence type="ECO:0000259" key="3">
    <source>
        <dbReference type="Pfam" id="PF00724"/>
    </source>
</evidence>
<protein>
    <submittedName>
        <fullName evidence="4">NADH:flavin oxidoreductase</fullName>
    </submittedName>
</protein>
<dbReference type="PANTHER" id="PTHR43656">
    <property type="entry name" value="BINDING OXIDOREDUCTASE, PUTATIVE (AFU_ORTHOLOGUE AFUA_2G08260)-RELATED"/>
    <property type="match status" value="1"/>
</dbReference>
<dbReference type="InterPro" id="IPR013785">
    <property type="entry name" value="Aldolase_TIM"/>
</dbReference>
<comment type="caution">
    <text evidence="4">The sequence shown here is derived from an EMBL/GenBank/DDBJ whole genome shotgun (WGS) entry which is preliminary data.</text>
</comment>
<dbReference type="RefSeq" id="WP_179238259.1">
    <property type="nucleotide sequence ID" value="NZ_JACBNQ010000010.1"/>
</dbReference>
<evidence type="ECO:0000313" key="5">
    <source>
        <dbReference type="Proteomes" id="UP000611629"/>
    </source>
</evidence>
<evidence type="ECO:0000256" key="2">
    <source>
        <dbReference type="ARBA" id="ARBA00023002"/>
    </source>
</evidence>
<dbReference type="PANTHER" id="PTHR43656:SF2">
    <property type="entry name" value="BINDING OXIDOREDUCTASE, PUTATIVE (AFU_ORTHOLOGUE AFUA_2G08260)-RELATED"/>
    <property type="match status" value="1"/>
</dbReference>
<evidence type="ECO:0000256" key="1">
    <source>
        <dbReference type="ARBA" id="ARBA00022630"/>
    </source>
</evidence>
<keyword evidence="5" id="KW-1185">Reference proteome</keyword>
<dbReference type="Proteomes" id="UP000611629">
    <property type="component" value="Unassembled WGS sequence"/>
</dbReference>
<dbReference type="InterPro" id="IPR051799">
    <property type="entry name" value="NADH_flavin_oxidoreductase"/>
</dbReference>
<dbReference type="GO" id="GO:0010181">
    <property type="term" value="F:FMN binding"/>
    <property type="evidence" value="ECO:0007669"/>
    <property type="project" value="InterPro"/>
</dbReference>
<dbReference type="InterPro" id="IPR001155">
    <property type="entry name" value="OxRdtase_FMN_N"/>
</dbReference>
<dbReference type="Pfam" id="PF00724">
    <property type="entry name" value="Oxidored_FMN"/>
    <property type="match status" value="1"/>
</dbReference>
<dbReference type="GO" id="GO:0016491">
    <property type="term" value="F:oxidoreductase activity"/>
    <property type="evidence" value="ECO:0007669"/>
    <property type="project" value="UniProtKB-KW"/>
</dbReference>
<name>A0A974BJX6_SEDHY</name>
<proteinExistence type="predicted"/>
<reference evidence="4" key="1">
    <citation type="submission" date="2020-07" db="EMBL/GenBank/DDBJ databases">
        <title>Genomic analysis of a strain of Sedimentibacter Hydroxybenzoicus DSM7310.</title>
        <authorList>
            <person name="Ma S."/>
        </authorList>
    </citation>
    <scope>NUCLEOTIDE SEQUENCE</scope>
    <source>
        <strain evidence="4">DSM 7310</strain>
    </source>
</reference>
<sequence>MSKVSILISNIRVKGFNFPNRYACAPFDIAKATEDGLITEELLSIYEQRKGPSLIIVEQAAIARAGQYRDKLIFVDRDECIEGLSRLADIIHKNNQVGVVQINHAGSAADVELTGMEAVAPSAVVNPAFERTLPRALTVAEIHEIKEDFVKAALRVKKAGFDGVEIHNCHGFLLTQFLSTLTNLRTDEYGGSLENRSRLLLEITKDIRKVVGDDFLLLVRLGLDDLLPGGLTLEEGCRVAEKLVEAGIDILDTSSGMLPPLVLKGPAMLRDMIKTVKSRVDVPVIGAGELEDIEIAADMVGKGEVDFIALGRAVLSQPNFIECLLEKIKAY</sequence>
<accession>A0A974BJX6</accession>
<organism evidence="4 5">
    <name type="scientific">Sedimentibacter hydroxybenzoicus DSM 7310</name>
    <dbReference type="NCBI Taxonomy" id="1123245"/>
    <lineage>
        <taxon>Bacteria</taxon>
        <taxon>Bacillati</taxon>
        <taxon>Bacillota</taxon>
        <taxon>Tissierellia</taxon>
        <taxon>Sedimentibacter</taxon>
    </lineage>
</organism>
<dbReference type="CDD" id="cd02803">
    <property type="entry name" value="OYE_like_FMN_family"/>
    <property type="match status" value="1"/>
</dbReference>
<feature type="domain" description="NADH:flavin oxidoreductase/NADH oxidase N-terminal" evidence="3">
    <location>
        <begin position="11"/>
        <end position="324"/>
    </location>
</feature>
<keyword evidence="1" id="KW-0285">Flavoprotein</keyword>
<gene>
    <name evidence="4" type="ORF">HZF24_10445</name>
</gene>
<dbReference type="AlphaFoldDB" id="A0A974BJX6"/>
<dbReference type="EMBL" id="JACBNQ010000010">
    <property type="protein sequence ID" value="NYB74553.1"/>
    <property type="molecule type" value="Genomic_DNA"/>
</dbReference>
<dbReference type="Gene3D" id="3.20.20.70">
    <property type="entry name" value="Aldolase class I"/>
    <property type="match status" value="1"/>
</dbReference>
<keyword evidence="2" id="KW-0560">Oxidoreductase</keyword>